<feature type="domain" description="HTH arsR-type" evidence="1">
    <location>
        <begin position="258"/>
        <end position="326"/>
    </location>
</feature>
<dbReference type="SMART" id="SM00418">
    <property type="entry name" value="HTH_ARSR"/>
    <property type="match status" value="1"/>
</dbReference>
<proteinExistence type="predicted"/>
<protein>
    <submittedName>
        <fullName evidence="2">Winged helix-turn-helix domain-containing protein</fullName>
    </submittedName>
</protein>
<dbReference type="SUPFAM" id="SSF46785">
    <property type="entry name" value="Winged helix' DNA-binding domain"/>
    <property type="match status" value="1"/>
</dbReference>
<dbReference type="InterPro" id="IPR011991">
    <property type="entry name" value="ArsR-like_HTH"/>
</dbReference>
<dbReference type="Proteomes" id="UP001291653">
    <property type="component" value="Unassembled WGS sequence"/>
</dbReference>
<reference evidence="2 3" key="1">
    <citation type="submission" date="2022-10" db="EMBL/GenBank/DDBJ databases">
        <title>Draft genome sequence of Streptomyces sp. YSPA8.</title>
        <authorList>
            <person name="Moriuchi R."/>
            <person name="Dohra H."/>
            <person name="Yamamura H."/>
            <person name="Kodani S."/>
        </authorList>
    </citation>
    <scope>NUCLEOTIDE SEQUENCE [LARGE SCALE GENOMIC DNA]</scope>
    <source>
        <strain evidence="2 3">YSPA8</strain>
    </source>
</reference>
<keyword evidence="3" id="KW-1185">Reference proteome</keyword>
<dbReference type="InterPro" id="IPR036390">
    <property type="entry name" value="WH_DNA-bd_sf"/>
</dbReference>
<gene>
    <name evidence="2" type="ORF">SYYSPA8_13860</name>
</gene>
<evidence type="ECO:0000259" key="1">
    <source>
        <dbReference type="SMART" id="SM00418"/>
    </source>
</evidence>
<dbReference type="CDD" id="cd00090">
    <property type="entry name" value="HTH_ARSR"/>
    <property type="match status" value="1"/>
</dbReference>
<comment type="caution">
    <text evidence="2">The sequence shown here is derived from an EMBL/GenBank/DDBJ whole genome shotgun (WGS) entry which is preliminary data.</text>
</comment>
<evidence type="ECO:0000313" key="2">
    <source>
        <dbReference type="EMBL" id="GLF95391.1"/>
    </source>
</evidence>
<organism evidence="2 3">
    <name type="scientific">Streptomyces yaizuensis</name>
    <dbReference type="NCBI Taxonomy" id="2989713"/>
    <lineage>
        <taxon>Bacteria</taxon>
        <taxon>Bacillati</taxon>
        <taxon>Actinomycetota</taxon>
        <taxon>Actinomycetes</taxon>
        <taxon>Kitasatosporales</taxon>
        <taxon>Streptomycetaceae</taxon>
        <taxon>Streptomyces</taxon>
    </lineage>
</organism>
<dbReference type="Gene3D" id="1.10.10.10">
    <property type="entry name" value="Winged helix-like DNA-binding domain superfamily/Winged helix DNA-binding domain"/>
    <property type="match status" value="1"/>
</dbReference>
<evidence type="ECO:0000313" key="3">
    <source>
        <dbReference type="Proteomes" id="UP001291653"/>
    </source>
</evidence>
<dbReference type="InterPro" id="IPR001845">
    <property type="entry name" value="HTH_ArsR_DNA-bd_dom"/>
</dbReference>
<dbReference type="InterPro" id="IPR036388">
    <property type="entry name" value="WH-like_DNA-bd_sf"/>
</dbReference>
<dbReference type="RefSeq" id="WP_323447458.1">
    <property type="nucleotide sequence ID" value="NZ_BSBI01000005.1"/>
</dbReference>
<sequence>MLRIHFTGDDLRKVTMADGFDPLWEVLLSLHMVQEPDHGHLAFSEWRRTIRPLLRDSPPLRMLTELARPWGYSPDFLTPGRGNEGFEAQLDRVLTTPHTRLRMELSQLAEESPPSPWTRALGSGDPGALRQLGDAMVEYHRRALLPYEGAMRAHAEADRARQARAILGGGVDRLLSQLHPRVVWEAPVLQMPVYADQDIHLGGRGIVLVPSYFCRIQPITLMDGDQPPVLVYPISPPLGRLIRDPMRPGHDGSEPVVALLGRTRAAVLEAAARTGTTTELAGRVGVAPPVVSRHTAVLRKAGLLETHREGGAVRHRITALGIALLNGDLPD</sequence>
<accession>A0ABQ5NZK1</accession>
<name>A0ABQ5NZK1_9ACTN</name>
<dbReference type="EMBL" id="BSBI01000005">
    <property type="protein sequence ID" value="GLF95391.1"/>
    <property type="molecule type" value="Genomic_DNA"/>
</dbReference>